<evidence type="ECO:0000313" key="3">
    <source>
        <dbReference type="Proteomes" id="UP000050761"/>
    </source>
</evidence>
<keyword evidence="1" id="KW-0812">Transmembrane</keyword>
<dbReference type="AlphaFoldDB" id="A0A183GQN3"/>
<organism evidence="3 4">
    <name type="scientific">Heligmosomoides polygyrus</name>
    <name type="common">Parasitic roundworm</name>
    <dbReference type="NCBI Taxonomy" id="6339"/>
    <lineage>
        <taxon>Eukaryota</taxon>
        <taxon>Metazoa</taxon>
        <taxon>Ecdysozoa</taxon>
        <taxon>Nematoda</taxon>
        <taxon>Chromadorea</taxon>
        <taxon>Rhabditida</taxon>
        <taxon>Rhabditina</taxon>
        <taxon>Rhabditomorpha</taxon>
        <taxon>Strongyloidea</taxon>
        <taxon>Heligmosomidae</taxon>
        <taxon>Heligmosomoides</taxon>
    </lineage>
</organism>
<sequence length="137" mass="15505">MRADSDAPIPRITTPATCTGKLVYQTARLLSSTWPAGTAAATILASVYWAAWLPRRVLHGFTRQDFLLLGGSAETEQRGGHNGTHTFGGWWRHKRIAFCAIWQEWKRACQRVALHFDRPTLGGYAAEQLREHFIEKR</sequence>
<dbReference type="EMBL" id="UZAH01037204">
    <property type="protein sequence ID" value="VDP48510.1"/>
    <property type="molecule type" value="Genomic_DNA"/>
</dbReference>
<evidence type="ECO:0000256" key="1">
    <source>
        <dbReference type="SAM" id="Phobius"/>
    </source>
</evidence>
<reference evidence="4" key="2">
    <citation type="submission" date="2019-09" db="UniProtKB">
        <authorList>
            <consortium name="WormBaseParasite"/>
        </authorList>
    </citation>
    <scope>IDENTIFICATION</scope>
</reference>
<gene>
    <name evidence="2" type="ORF">HPBE_LOCUS25002</name>
</gene>
<evidence type="ECO:0000313" key="4">
    <source>
        <dbReference type="WBParaSite" id="HPBE_0002500301-mRNA-1"/>
    </source>
</evidence>
<proteinExistence type="predicted"/>
<keyword evidence="3" id="KW-1185">Reference proteome</keyword>
<keyword evidence="1" id="KW-1133">Transmembrane helix</keyword>
<reference evidence="2 3" key="1">
    <citation type="submission" date="2018-11" db="EMBL/GenBank/DDBJ databases">
        <authorList>
            <consortium name="Pathogen Informatics"/>
        </authorList>
    </citation>
    <scope>NUCLEOTIDE SEQUENCE [LARGE SCALE GENOMIC DNA]</scope>
</reference>
<evidence type="ECO:0000313" key="2">
    <source>
        <dbReference type="EMBL" id="VDP48510.1"/>
    </source>
</evidence>
<protein>
    <submittedName>
        <fullName evidence="4">DUF1294 domain-containing protein</fullName>
    </submittedName>
</protein>
<dbReference type="WBParaSite" id="HPBE_0002500301-mRNA-1">
    <property type="protein sequence ID" value="HPBE_0002500301-mRNA-1"/>
    <property type="gene ID" value="HPBE_0002500301"/>
</dbReference>
<accession>A0A3P8DZZ4</accession>
<feature type="transmembrane region" description="Helical" evidence="1">
    <location>
        <begin position="34"/>
        <end position="53"/>
    </location>
</feature>
<keyword evidence="1" id="KW-0472">Membrane</keyword>
<dbReference type="Proteomes" id="UP000050761">
    <property type="component" value="Unassembled WGS sequence"/>
</dbReference>
<accession>A0A183GQN3</accession>
<name>A0A183GQN3_HELPZ</name>